<keyword evidence="2" id="KW-0560">Oxidoreductase</keyword>
<comment type="caution">
    <text evidence="3">The sequence shown here is derived from an EMBL/GenBank/DDBJ whole genome shotgun (WGS) entry which is preliminary data.</text>
</comment>
<sequence length="269" mass="28218">MSTDVVSSIFAGAFTGRRVAIVGAGRGIGRAVAEAFAVSGAAVHMVDHAEMVHEAAAELAATGAEATSAVADVTVEGDVVRVFADLADRWGALDVLVNNAGVIRIDDLAHTTTEDFARVLAVNTTGQFVASREAYPLLKANGGGVILNAASGQARQGFIYTPSYAASKFGVVGLTQSLAKELAKDNIRVNAYCPGIVPTEMWEYNDREWGKRLGDYKPGELMQEWIDDIPLGRGATSSDIANALLFLASDAGSYITGQALNIDGGMFMN</sequence>
<organism evidence="3 4">
    <name type="scientific">Actinotalea lenta</name>
    <dbReference type="NCBI Taxonomy" id="3064654"/>
    <lineage>
        <taxon>Bacteria</taxon>
        <taxon>Bacillati</taxon>
        <taxon>Actinomycetota</taxon>
        <taxon>Actinomycetes</taxon>
        <taxon>Micrococcales</taxon>
        <taxon>Cellulomonadaceae</taxon>
        <taxon>Actinotalea</taxon>
    </lineage>
</organism>
<dbReference type="InterPro" id="IPR002347">
    <property type="entry name" value="SDR_fam"/>
</dbReference>
<dbReference type="PANTHER" id="PTHR42760">
    <property type="entry name" value="SHORT-CHAIN DEHYDROGENASES/REDUCTASES FAMILY MEMBER"/>
    <property type="match status" value="1"/>
</dbReference>
<dbReference type="SUPFAM" id="SSF51735">
    <property type="entry name" value="NAD(P)-binding Rossmann-fold domains"/>
    <property type="match status" value="1"/>
</dbReference>
<dbReference type="Pfam" id="PF13561">
    <property type="entry name" value="adh_short_C2"/>
    <property type="match status" value="1"/>
</dbReference>
<keyword evidence="4" id="KW-1185">Reference proteome</keyword>
<comment type="similarity">
    <text evidence="1">Belongs to the short-chain dehydrogenases/reductases (SDR) family.</text>
</comment>
<evidence type="ECO:0000256" key="2">
    <source>
        <dbReference type="ARBA" id="ARBA00023002"/>
    </source>
</evidence>
<dbReference type="PRINTS" id="PR00081">
    <property type="entry name" value="GDHRDH"/>
</dbReference>
<evidence type="ECO:0000256" key="1">
    <source>
        <dbReference type="ARBA" id="ARBA00006484"/>
    </source>
</evidence>
<evidence type="ECO:0000313" key="4">
    <source>
        <dbReference type="Proteomes" id="UP001232536"/>
    </source>
</evidence>
<dbReference type="Proteomes" id="UP001232536">
    <property type="component" value="Unassembled WGS sequence"/>
</dbReference>
<name>A0ABT9D8F8_9CELL</name>
<dbReference type="RefSeq" id="WP_304600812.1">
    <property type="nucleotide sequence ID" value="NZ_JAUQYP010000001.1"/>
</dbReference>
<dbReference type="EMBL" id="JAUQYP010000001">
    <property type="protein sequence ID" value="MDO8107178.1"/>
    <property type="molecule type" value="Genomic_DNA"/>
</dbReference>
<dbReference type="InterPro" id="IPR036291">
    <property type="entry name" value="NAD(P)-bd_dom_sf"/>
</dbReference>
<gene>
    <name evidence="3" type="ORF">Q6348_08210</name>
</gene>
<protein>
    <submittedName>
        <fullName evidence="3">SDR family oxidoreductase</fullName>
    </submittedName>
</protein>
<reference evidence="3 4" key="1">
    <citation type="submission" date="2023-07" db="EMBL/GenBank/DDBJ databases">
        <title>Description of novel actinomycetes strains, isolated from tidal flat sediment.</title>
        <authorList>
            <person name="Lu C."/>
        </authorList>
    </citation>
    <scope>NUCLEOTIDE SEQUENCE [LARGE SCALE GENOMIC DNA]</scope>
    <source>
        <strain evidence="3 4">SYSU T00b441</strain>
    </source>
</reference>
<dbReference type="PROSITE" id="PS00061">
    <property type="entry name" value="ADH_SHORT"/>
    <property type="match status" value="1"/>
</dbReference>
<dbReference type="Gene3D" id="3.40.50.720">
    <property type="entry name" value="NAD(P)-binding Rossmann-like Domain"/>
    <property type="match status" value="1"/>
</dbReference>
<dbReference type="InterPro" id="IPR020904">
    <property type="entry name" value="Sc_DH/Rdtase_CS"/>
</dbReference>
<evidence type="ECO:0000313" key="3">
    <source>
        <dbReference type="EMBL" id="MDO8107178.1"/>
    </source>
</evidence>
<dbReference type="PRINTS" id="PR00080">
    <property type="entry name" value="SDRFAMILY"/>
</dbReference>
<dbReference type="PANTHER" id="PTHR42760:SF133">
    <property type="entry name" value="3-OXOACYL-[ACYL-CARRIER-PROTEIN] REDUCTASE"/>
    <property type="match status" value="1"/>
</dbReference>
<proteinExistence type="inferred from homology"/>
<accession>A0ABT9D8F8</accession>